<keyword evidence="3" id="KW-1185">Reference proteome</keyword>
<evidence type="ECO:0000313" key="2">
    <source>
        <dbReference type="EMBL" id="GAA2657635.1"/>
    </source>
</evidence>
<sequence length="188" mass="19924">MIDTASIHVPLYAADRYQLEVAVMGDRRYRLALLDTTGKVLKITMGVHAVDLDEAVKTLVARQDAEGPDDHPATHAARVALALTRLRSSIGSDISHDGTADYATVIGHLAYGSDVLTSALADLSTVARARGDHAKSGPWGVAAHRVGHAHQHLAAASGCMDTAAQQAAAGRADRPQPDRVEATDRRRP</sequence>
<evidence type="ECO:0000313" key="3">
    <source>
        <dbReference type="Proteomes" id="UP001501666"/>
    </source>
</evidence>
<accession>A0ABN3RPI2</accession>
<dbReference type="RefSeq" id="WP_346146571.1">
    <property type="nucleotide sequence ID" value="NZ_BAAATE010000006.1"/>
</dbReference>
<evidence type="ECO:0000256" key="1">
    <source>
        <dbReference type="SAM" id="MobiDB-lite"/>
    </source>
</evidence>
<gene>
    <name evidence="2" type="ORF">GCM10010412_028460</name>
</gene>
<feature type="region of interest" description="Disordered" evidence="1">
    <location>
        <begin position="164"/>
        <end position="188"/>
    </location>
</feature>
<proteinExistence type="predicted"/>
<organism evidence="2 3">
    <name type="scientific">Nonomuraea recticatena</name>
    <dbReference type="NCBI Taxonomy" id="46178"/>
    <lineage>
        <taxon>Bacteria</taxon>
        <taxon>Bacillati</taxon>
        <taxon>Actinomycetota</taxon>
        <taxon>Actinomycetes</taxon>
        <taxon>Streptosporangiales</taxon>
        <taxon>Streptosporangiaceae</taxon>
        <taxon>Nonomuraea</taxon>
    </lineage>
</organism>
<feature type="compositionally biased region" description="Basic and acidic residues" evidence="1">
    <location>
        <begin position="171"/>
        <end position="188"/>
    </location>
</feature>
<reference evidence="2 3" key="1">
    <citation type="journal article" date="2019" name="Int. J. Syst. Evol. Microbiol.">
        <title>The Global Catalogue of Microorganisms (GCM) 10K type strain sequencing project: providing services to taxonomists for standard genome sequencing and annotation.</title>
        <authorList>
            <consortium name="The Broad Institute Genomics Platform"/>
            <consortium name="The Broad Institute Genome Sequencing Center for Infectious Disease"/>
            <person name="Wu L."/>
            <person name="Ma J."/>
        </authorList>
    </citation>
    <scope>NUCLEOTIDE SEQUENCE [LARGE SCALE GENOMIC DNA]</scope>
    <source>
        <strain evidence="2 3">JCM 6835</strain>
    </source>
</reference>
<name>A0ABN3RPI2_9ACTN</name>
<dbReference type="Proteomes" id="UP001501666">
    <property type="component" value="Unassembled WGS sequence"/>
</dbReference>
<dbReference type="EMBL" id="BAAATE010000006">
    <property type="protein sequence ID" value="GAA2657635.1"/>
    <property type="molecule type" value="Genomic_DNA"/>
</dbReference>
<comment type="caution">
    <text evidence="2">The sequence shown here is derived from an EMBL/GenBank/DDBJ whole genome shotgun (WGS) entry which is preliminary data.</text>
</comment>
<protein>
    <submittedName>
        <fullName evidence="2">Uncharacterized protein</fullName>
    </submittedName>
</protein>